<keyword evidence="3" id="KW-0540">Nuclease</keyword>
<evidence type="ECO:0000256" key="6">
    <source>
        <dbReference type="ARBA" id="ARBA00022918"/>
    </source>
</evidence>
<gene>
    <name evidence="8" type="primary">Ervk6</name>
    <name evidence="8" type="ORF">TYRSAV_R15080</name>
</gene>
<protein>
    <submittedName>
        <fullName evidence="8">POK6 protein</fullName>
    </submittedName>
</protein>
<organism evidence="8 9">
    <name type="scientific">Tyrannus savana</name>
    <name type="common">Fork-tailed flycatcher</name>
    <name type="synonym">Muscivora tyrannus</name>
    <dbReference type="NCBI Taxonomy" id="137541"/>
    <lineage>
        <taxon>Eukaryota</taxon>
        <taxon>Metazoa</taxon>
        <taxon>Chordata</taxon>
        <taxon>Craniata</taxon>
        <taxon>Vertebrata</taxon>
        <taxon>Euteleostomi</taxon>
        <taxon>Archelosauria</taxon>
        <taxon>Archosauria</taxon>
        <taxon>Dinosauria</taxon>
        <taxon>Saurischia</taxon>
        <taxon>Theropoda</taxon>
        <taxon>Coelurosauria</taxon>
        <taxon>Aves</taxon>
        <taxon>Neognathae</taxon>
        <taxon>Neoaves</taxon>
        <taxon>Telluraves</taxon>
        <taxon>Australaves</taxon>
        <taxon>Passeriformes</taxon>
        <taxon>Tyrannidae</taxon>
        <taxon>Tyrannus</taxon>
    </lineage>
</organism>
<evidence type="ECO:0000256" key="4">
    <source>
        <dbReference type="ARBA" id="ARBA00022759"/>
    </source>
</evidence>
<dbReference type="Gene3D" id="3.30.420.10">
    <property type="entry name" value="Ribonuclease H-like superfamily/Ribonuclease H"/>
    <property type="match status" value="1"/>
</dbReference>
<evidence type="ECO:0000313" key="8">
    <source>
        <dbReference type="EMBL" id="NXM09866.1"/>
    </source>
</evidence>
<dbReference type="PANTHER" id="PTHR41694:SF3">
    <property type="entry name" value="RNA-DIRECTED DNA POLYMERASE-RELATED"/>
    <property type="match status" value="1"/>
</dbReference>
<dbReference type="GO" id="GO:0035613">
    <property type="term" value="F:RNA stem-loop binding"/>
    <property type="evidence" value="ECO:0007669"/>
    <property type="project" value="TreeGrafter"/>
</dbReference>
<dbReference type="InterPro" id="IPR002156">
    <property type="entry name" value="RNaseH_domain"/>
</dbReference>
<evidence type="ECO:0000259" key="7">
    <source>
        <dbReference type="PROSITE" id="PS50879"/>
    </source>
</evidence>
<dbReference type="GO" id="GO:0003964">
    <property type="term" value="F:RNA-directed DNA polymerase activity"/>
    <property type="evidence" value="ECO:0007669"/>
    <property type="project" value="UniProtKB-KW"/>
</dbReference>
<dbReference type="EMBL" id="VXAW01034885">
    <property type="protein sequence ID" value="NXM09866.1"/>
    <property type="molecule type" value="Genomic_DNA"/>
</dbReference>
<dbReference type="AlphaFoldDB" id="A0A7L0Y4B8"/>
<dbReference type="Pfam" id="PF00075">
    <property type="entry name" value="RNase_H"/>
    <property type="match status" value="1"/>
</dbReference>
<dbReference type="Proteomes" id="UP000537779">
    <property type="component" value="Unassembled WGS sequence"/>
</dbReference>
<keyword evidence="4" id="KW-0255">Endonuclease</keyword>
<evidence type="ECO:0000256" key="1">
    <source>
        <dbReference type="ARBA" id="ARBA00022679"/>
    </source>
</evidence>
<evidence type="ECO:0000256" key="5">
    <source>
        <dbReference type="ARBA" id="ARBA00022801"/>
    </source>
</evidence>
<keyword evidence="1" id="KW-0808">Transferase</keyword>
<sequence>AWQWIPVPKRWEHPIEGARTVFTDAGRKSHRAAITWKENGQWHEQLLSGAPEDSLQTLELAAVVHALATMARPLNIVSDSLYVTGVVNRIEGSVIKEVKNRRLGSLLQ</sequence>
<dbReference type="PANTHER" id="PTHR41694">
    <property type="entry name" value="ENDOGENOUS RETROVIRUS GROUP K MEMBER POL PROTEIN"/>
    <property type="match status" value="1"/>
</dbReference>
<reference evidence="8 9" key="1">
    <citation type="submission" date="2019-09" db="EMBL/GenBank/DDBJ databases">
        <title>Bird 10,000 Genomes (B10K) Project - Family phase.</title>
        <authorList>
            <person name="Zhang G."/>
        </authorList>
    </citation>
    <scope>NUCLEOTIDE SEQUENCE [LARGE SCALE GENOMIC DNA]</scope>
    <source>
        <strain evidence="8">B10K-DU-001-37</strain>
        <tissue evidence="8">Muscle</tissue>
    </source>
</reference>
<evidence type="ECO:0000313" key="9">
    <source>
        <dbReference type="Proteomes" id="UP000537779"/>
    </source>
</evidence>
<keyword evidence="2" id="KW-0548">Nucleotidyltransferase</keyword>
<dbReference type="PROSITE" id="PS50879">
    <property type="entry name" value="RNASE_H_1"/>
    <property type="match status" value="1"/>
</dbReference>
<name>A0A7L0Y4B8_TYRSA</name>
<evidence type="ECO:0000256" key="2">
    <source>
        <dbReference type="ARBA" id="ARBA00022695"/>
    </source>
</evidence>
<dbReference type="GO" id="GO:0004523">
    <property type="term" value="F:RNA-DNA hybrid ribonuclease activity"/>
    <property type="evidence" value="ECO:0007669"/>
    <property type="project" value="InterPro"/>
</dbReference>
<evidence type="ECO:0000256" key="3">
    <source>
        <dbReference type="ARBA" id="ARBA00022722"/>
    </source>
</evidence>
<proteinExistence type="predicted"/>
<feature type="non-terminal residue" evidence="8">
    <location>
        <position position="108"/>
    </location>
</feature>
<keyword evidence="6" id="KW-0695">RNA-directed DNA polymerase</keyword>
<dbReference type="InterPro" id="IPR012337">
    <property type="entry name" value="RNaseH-like_sf"/>
</dbReference>
<dbReference type="SUPFAM" id="SSF53098">
    <property type="entry name" value="Ribonuclease H-like"/>
    <property type="match status" value="1"/>
</dbReference>
<feature type="non-terminal residue" evidence="8">
    <location>
        <position position="1"/>
    </location>
</feature>
<keyword evidence="9" id="KW-1185">Reference proteome</keyword>
<accession>A0A7L0Y4B8</accession>
<feature type="domain" description="RNase H type-1" evidence="7">
    <location>
        <begin position="15"/>
        <end position="108"/>
    </location>
</feature>
<comment type="caution">
    <text evidence="8">The sequence shown here is derived from an EMBL/GenBank/DDBJ whole genome shotgun (WGS) entry which is preliminary data.</text>
</comment>
<keyword evidence="5" id="KW-0378">Hydrolase</keyword>
<dbReference type="InterPro" id="IPR036397">
    <property type="entry name" value="RNaseH_sf"/>
</dbReference>